<accession>A0A6C7E9E2</accession>
<dbReference type="Gene3D" id="1.10.357.10">
    <property type="entry name" value="Tetracycline Repressor, domain 2"/>
    <property type="match status" value="1"/>
</dbReference>
<dbReference type="InterPro" id="IPR001647">
    <property type="entry name" value="HTH_TetR"/>
</dbReference>
<evidence type="ECO:0000256" key="2">
    <source>
        <dbReference type="ARBA" id="ARBA00023125"/>
    </source>
</evidence>
<keyword evidence="1" id="KW-0805">Transcription regulation</keyword>
<dbReference type="PRINTS" id="PR00455">
    <property type="entry name" value="HTHTETR"/>
</dbReference>
<name>A0A6C7E9E2_ILUCY</name>
<keyword evidence="2 4" id="KW-0238">DNA-binding</keyword>
<gene>
    <name evidence="6" type="ORF">YM304_26490</name>
</gene>
<dbReference type="PANTHER" id="PTHR30055:SF234">
    <property type="entry name" value="HTH-TYPE TRANSCRIPTIONAL REGULATOR BETI"/>
    <property type="match status" value="1"/>
</dbReference>
<sequence length="211" mass="22877">MSDGWVRRQERTRRDVLDAAGAVIAEAGVDGLTMRKLAERAGVAVATLYNQFGDRDGVLVAFVSSGLDQLEIDLDAQPPVGPVETTRCLLEAFDESFSAEPEVWRPIFASLKSGPGPLGMGEVGDRVVQYIENDLAKGAADGMFAIELDVERLARHIFNTRMARLEKWAQGAIDWETYRASSRLGLELSLAAVLVDGLRSEALSRSGIGIV</sequence>
<dbReference type="InterPro" id="IPR009057">
    <property type="entry name" value="Homeodomain-like_sf"/>
</dbReference>
<reference evidence="6 7" key="1">
    <citation type="journal article" date="2013" name="Int. J. Syst. Evol. Microbiol.">
        <title>Ilumatobacter nonamiense sp. nov. and Ilumatobacter coccineum sp. nov., isolated from seashore sand.</title>
        <authorList>
            <person name="Matsumoto A."/>
            <person name="Kasai H."/>
            <person name="Matsuo Y."/>
            <person name="Shizuri Y."/>
            <person name="Ichikawa N."/>
            <person name="Fujita N."/>
            <person name="Omura S."/>
            <person name="Takahashi Y."/>
        </authorList>
    </citation>
    <scope>NUCLEOTIDE SEQUENCE [LARGE SCALE GENOMIC DNA]</scope>
    <source>
        <strain evidence="7">NBRC 103263 / KCTC 29153 / YM16-304</strain>
    </source>
</reference>
<dbReference type="OrthoDB" id="5243387at2"/>
<dbReference type="EMBL" id="AP012057">
    <property type="protein sequence ID" value="BAN02963.1"/>
    <property type="molecule type" value="Genomic_DNA"/>
</dbReference>
<keyword evidence="7" id="KW-1185">Reference proteome</keyword>
<dbReference type="PROSITE" id="PS50977">
    <property type="entry name" value="HTH_TETR_2"/>
    <property type="match status" value="1"/>
</dbReference>
<dbReference type="AlphaFoldDB" id="A0A6C7E9E2"/>
<organism evidence="6 7">
    <name type="scientific">Ilumatobacter coccineus (strain NBRC 103263 / KCTC 29153 / YM16-304)</name>
    <dbReference type="NCBI Taxonomy" id="1313172"/>
    <lineage>
        <taxon>Bacteria</taxon>
        <taxon>Bacillati</taxon>
        <taxon>Actinomycetota</taxon>
        <taxon>Acidimicrobiia</taxon>
        <taxon>Acidimicrobiales</taxon>
        <taxon>Ilumatobacteraceae</taxon>
        <taxon>Ilumatobacter</taxon>
    </lineage>
</organism>
<proteinExistence type="predicted"/>
<evidence type="ECO:0000256" key="1">
    <source>
        <dbReference type="ARBA" id="ARBA00023015"/>
    </source>
</evidence>
<dbReference type="SUPFAM" id="SSF46689">
    <property type="entry name" value="Homeodomain-like"/>
    <property type="match status" value="1"/>
</dbReference>
<dbReference type="Pfam" id="PF00440">
    <property type="entry name" value="TetR_N"/>
    <property type="match status" value="1"/>
</dbReference>
<dbReference type="GO" id="GO:0000976">
    <property type="term" value="F:transcription cis-regulatory region binding"/>
    <property type="evidence" value="ECO:0007669"/>
    <property type="project" value="TreeGrafter"/>
</dbReference>
<dbReference type="PANTHER" id="PTHR30055">
    <property type="entry name" value="HTH-TYPE TRANSCRIPTIONAL REGULATOR RUTR"/>
    <property type="match status" value="1"/>
</dbReference>
<dbReference type="RefSeq" id="WP_015442210.1">
    <property type="nucleotide sequence ID" value="NC_020520.1"/>
</dbReference>
<feature type="DNA-binding region" description="H-T-H motif" evidence="4">
    <location>
        <begin position="33"/>
        <end position="52"/>
    </location>
</feature>
<dbReference type="InterPro" id="IPR050109">
    <property type="entry name" value="HTH-type_TetR-like_transc_reg"/>
</dbReference>
<protein>
    <submittedName>
        <fullName evidence="6">Putative TetR family transcriptional regulator</fullName>
    </submittedName>
</protein>
<dbReference type="GO" id="GO:0003700">
    <property type="term" value="F:DNA-binding transcription factor activity"/>
    <property type="evidence" value="ECO:0007669"/>
    <property type="project" value="TreeGrafter"/>
</dbReference>
<evidence type="ECO:0000259" key="5">
    <source>
        <dbReference type="PROSITE" id="PS50977"/>
    </source>
</evidence>
<feature type="domain" description="HTH tetR-type" evidence="5">
    <location>
        <begin position="10"/>
        <end position="70"/>
    </location>
</feature>
<evidence type="ECO:0000256" key="4">
    <source>
        <dbReference type="PROSITE-ProRule" id="PRU00335"/>
    </source>
</evidence>
<dbReference type="KEGG" id="aym:YM304_26490"/>
<keyword evidence="3" id="KW-0804">Transcription</keyword>
<dbReference type="Proteomes" id="UP000011863">
    <property type="component" value="Chromosome"/>
</dbReference>
<evidence type="ECO:0000256" key="3">
    <source>
        <dbReference type="ARBA" id="ARBA00023163"/>
    </source>
</evidence>
<evidence type="ECO:0000313" key="7">
    <source>
        <dbReference type="Proteomes" id="UP000011863"/>
    </source>
</evidence>
<evidence type="ECO:0000313" key="6">
    <source>
        <dbReference type="EMBL" id="BAN02963.1"/>
    </source>
</evidence>